<dbReference type="GO" id="GO:0045892">
    <property type="term" value="P:negative regulation of DNA-templated transcription"/>
    <property type="evidence" value="ECO:0007669"/>
    <property type="project" value="TreeGrafter"/>
</dbReference>
<keyword evidence="1" id="KW-0805">Transcription regulation</keyword>
<dbReference type="InterPro" id="IPR000524">
    <property type="entry name" value="Tscrpt_reg_HTH_GntR"/>
</dbReference>
<dbReference type="InterPro" id="IPR036388">
    <property type="entry name" value="WH-like_DNA-bd_sf"/>
</dbReference>
<organism evidence="5 6">
    <name type="scientific">Pseudomonas kilonensis</name>
    <dbReference type="NCBI Taxonomy" id="132476"/>
    <lineage>
        <taxon>Bacteria</taxon>
        <taxon>Pseudomonadati</taxon>
        <taxon>Pseudomonadota</taxon>
        <taxon>Gammaproteobacteria</taxon>
        <taxon>Pseudomonadales</taxon>
        <taxon>Pseudomonadaceae</taxon>
        <taxon>Pseudomonas</taxon>
    </lineage>
</organism>
<dbReference type="PANTHER" id="PTHR44846:SF7">
    <property type="entry name" value="TRANSCRIPTIONAL REGULATOR OF 2-AMINOETHYLPHOSPHONATE DEGRADATION OPERONS-RELATED"/>
    <property type="match status" value="1"/>
</dbReference>
<evidence type="ECO:0000256" key="1">
    <source>
        <dbReference type="ARBA" id="ARBA00023015"/>
    </source>
</evidence>
<dbReference type="Pfam" id="PF00392">
    <property type="entry name" value="GntR"/>
    <property type="match status" value="1"/>
</dbReference>
<evidence type="ECO:0000256" key="2">
    <source>
        <dbReference type="ARBA" id="ARBA00023125"/>
    </source>
</evidence>
<dbReference type="PROSITE" id="PS50949">
    <property type="entry name" value="HTH_GNTR"/>
    <property type="match status" value="1"/>
</dbReference>
<dbReference type="Gene3D" id="3.40.1410.10">
    <property type="entry name" value="Chorismate lyase-like"/>
    <property type="match status" value="1"/>
</dbReference>
<protein>
    <submittedName>
        <fullName evidence="5">MFS transporter</fullName>
    </submittedName>
</protein>
<dbReference type="CDD" id="cd07377">
    <property type="entry name" value="WHTH_GntR"/>
    <property type="match status" value="1"/>
</dbReference>
<proteinExistence type="predicted"/>
<dbReference type="SMART" id="SM00345">
    <property type="entry name" value="HTH_GNTR"/>
    <property type="match status" value="1"/>
</dbReference>
<reference evidence="5 6" key="1">
    <citation type="submission" date="2015-03" db="EMBL/GenBank/DDBJ databases">
        <title>Pseudomonas fluorescens 1855-344 Genome sequencing and assembly.</title>
        <authorList>
            <person name="Eng W.W.H."/>
            <person name="Gan H.M."/>
            <person name="Savka M.A."/>
        </authorList>
    </citation>
    <scope>NUCLEOTIDE SEQUENCE [LARGE SCALE GENOMIC DNA]</scope>
    <source>
        <strain evidence="5 6">1855-344</strain>
    </source>
</reference>
<name>A0A0F4XEF2_9PSED</name>
<evidence type="ECO:0000313" key="6">
    <source>
        <dbReference type="Proteomes" id="UP000033662"/>
    </source>
</evidence>
<dbReference type="OrthoDB" id="9784545at2"/>
<dbReference type="SUPFAM" id="SSF64288">
    <property type="entry name" value="Chorismate lyase-like"/>
    <property type="match status" value="1"/>
</dbReference>
<evidence type="ECO:0000259" key="4">
    <source>
        <dbReference type="PROSITE" id="PS50949"/>
    </source>
</evidence>
<dbReference type="PRINTS" id="PR00035">
    <property type="entry name" value="HTHGNTR"/>
</dbReference>
<dbReference type="PATRIC" id="fig|132476.4.peg.4999"/>
<evidence type="ECO:0000256" key="3">
    <source>
        <dbReference type="ARBA" id="ARBA00023163"/>
    </source>
</evidence>
<comment type="caution">
    <text evidence="5">The sequence shown here is derived from an EMBL/GenBank/DDBJ whole genome shotgun (WGS) entry which is preliminary data.</text>
</comment>
<keyword evidence="3" id="KW-0804">Transcription</keyword>
<dbReference type="SUPFAM" id="SSF46785">
    <property type="entry name" value="Winged helix' DNA-binding domain"/>
    <property type="match status" value="1"/>
</dbReference>
<gene>
    <name evidence="5" type="ORF">VP02_27990</name>
</gene>
<dbReference type="InterPro" id="IPR011663">
    <property type="entry name" value="UTRA"/>
</dbReference>
<sequence length="248" mass="28006">MRIDATKAVTAIGQVLQEQLDHGLLAPGSKLPAERKLSELFGTTRITVREALLQLEAQGQIYREERRGWFVSPPRLAYNLMQRSHFHAMVAAQGRVPSTQVISARLQPASAAVCAWLQLPALSSVIQICRVRRIDERLVLYVEHYLNPQYFPDILGFDLNQSITELYARHYDLHYGRVKFEIVPTSLQPEAAAALKVSVGSPGLRIARVNYDQHQRLIDCDLEFWRHDAIHVGVDVPEQPVPEQSPTA</sequence>
<dbReference type="Proteomes" id="UP000033662">
    <property type="component" value="Unassembled WGS sequence"/>
</dbReference>
<dbReference type="GO" id="GO:0003700">
    <property type="term" value="F:DNA-binding transcription factor activity"/>
    <property type="evidence" value="ECO:0007669"/>
    <property type="project" value="InterPro"/>
</dbReference>
<dbReference type="PANTHER" id="PTHR44846">
    <property type="entry name" value="MANNOSYL-D-GLYCERATE TRANSPORT/METABOLISM SYSTEM REPRESSOR MNGR-RELATED"/>
    <property type="match status" value="1"/>
</dbReference>
<dbReference type="InterPro" id="IPR050679">
    <property type="entry name" value="Bact_HTH_transcr_reg"/>
</dbReference>
<keyword evidence="2" id="KW-0238">DNA-binding</keyword>
<dbReference type="GO" id="GO:0003677">
    <property type="term" value="F:DNA binding"/>
    <property type="evidence" value="ECO:0007669"/>
    <property type="project" value="UniProtKB-KW"/>
</dbReference>
<dbReference type="SMART" id="SM00866">
    <property type="entry name" value="UTRA"/>
    <property type="match status" value="1"/>
</dbReference>
<dbReference type="InterPro" id="IPR028978">
    <property type="entry name" value="Chorismate_lyase_/UTRA_dom_sf"/>
</dbReference>
<dbReference type="EMBL" id="JZXC01000041">
    <property type="protein sequence ID" value="KKA04412.1"/>
    <property type="molecule type" value="Genomic_DNA"/>
</dbReference>
<dbReference type="InterPro" id="IPR036390">
    <property type="entry name" value="WH_DNA-bd_sf"/>
</dbReference>
<dbReference type="AlphaFoldDB" id="A0A0F4XEF2"/>
<dbReference type="Pfam" id="PF07702">
    <property type="entry name" value="UTRA"/>
    <property type="match status" value="1"/>
</dbReference>
<evidence type="ECO:0000313" key="5">
    <source>
        <dbReference type="EMBL" id="KKA04412.1"/>
    </source>
</evidence>
<dbReference type="Gene3D" id="1.10.10.10">
    <property type="entry name" value="Winged helix-like DNA-binding domain superfamily/Winged helix DNA-binding domain"/>
    <property type="match status" value="1"/>
</dbReference>
<feature type="domain" description="HTH gntR-type" evidence="4">
    <location>
        <begin position="6"/>
        <end position="74"/>
    </location>
</feature>
<accession>A0A0F4XEF2</accession>